<proteinExistence type="predicted"/>
<evidence type="ECO:0000313" key="1">
    <source>
        <dbReference type="EMBL" id="MBN3556235.1"/>
    </source>
</evidence>
<protein>
    <submittedName>
        <fullName evidence="1">Uncharacterized protein</fullName>
    </submittedName>
</protein>
<keyword evidence="2" id="KW-1185">Reference proteome</keyword>
<dbReference type="Proteomes" id="UP001296923">
    <property type="component" value="Unassembled WGS sequence"/>
</dbReference>
<comment type="caution">
    <text evidence="1">The sequence shown here is derived from an EMBL/GenBank/DDBJ whole genome shotgun (WGS) entry which is preliminary data.</text>
</comment>
<sequence>MIIGEKLCISGGREHLSGGHSSFIGERVINIKTRTVKLKIIEHRR</sequence>
<name>A0ABS2ZYA5_9BACL</name>
<gene>
    <name evidence="1" type="ORF">JYA63_18315</name>
</gene>
<dbReference type="RefSeq" id="WP_205726927.1">
    <property type="nucleotide sequence ID" value="NZ_JAFHKR010000039.1"/>
</dbReference>
<accession>A0ABS2ZYA5</accession>
<evidence type="ECO:0000313" key="2">
    <source>
        <dbReference type="Proteomes" id="UP001296923"/>
    </source>
</evidence>
<reference evidence="1 2" key="1">
    <citation type="submission" date="2021-01" db="EMBL/GenBank/DDBJ databases">
        <title>Genome Sequencing of Type Strains.</title>
        <authorList>
            <person name="Lemaire J.F."/>
            <person name="Inderbitzin P."/>
            <person name="Collins S.B."/>
            <person name="Wespe N."/>
            <person name="Knight-Connoni V."/>
        </authorList>
    </citation>
    <scope>NUCLEOTIDE SEQUENCE [LARGE SCALE GENOMIC DNA]</scope>
    <source>
        <strain evidence="1 2">DSM 23009</strain>
    </source>
</reference>
<dbReference type="EMBL" id="JAFHKR010000039">
    <property type="protein sequence ID" value="MBN3556235.1"/>
    <property type="molecule type" value="Genomic_DNA"/>
</dbReference>
<organism evidence="1 2">
    <name type="scientific">Fictibacillus nanhaiensis</name>
    <dbReference type="NCBI Taxonomy" id="742169"/>
    <lineage>
        <taxon>Bacteria</taxon>
        <taxon>Bacillati</taxon>
        <taxon>Bacillota</taxon>
        <taxon>Bacilli</taxon>
        <taxon>Bacillales</taxon>
        <taxon>Fictibacillaceae</taxon>
        <taxon>Fictibacillus</taxon>
    </lineage>
</organism>